<comment type="subcellular location">
    <subcellularLocation>
        <location evidence="1">Cell membrane</location>
        <topology evidence="1">Multi-pass membrane protein</topology>
    </subcellularLocation>
</comment>
<feature type="transmembrane region" description="Helical" evidence="8">
    <location>
        <begin position="134"/>
        <end position="154"/>
    </location>
</feature>
<evidence type="ECO:0000256" key="1">
    <source>
        <dbReference type="ARBA" id="ARBA00004651"/>
    </source>
</evidence>
<organism evidence="11 12">
    <name type="scientific">Clavibacter michiganensis</name>
    <dbReference type="NCBI Taxonomy" id="28447"/>
    <lineage>
        <taxon>Bacteria</taxon>
        <taxon>Bacillati</taxon>
        <taxon>Actinomycetota</taxon>
        <taxon>Actinomycetes</taxon>
        <taxon>Micrococcales</taxon>
        <taxon>Microbacteriaceae</taxon>
        <taxon>Clavibacter</taxon>
    </lineage>
</organism>
<dbReference type="Proteomes" id="UP000239241">
    <property type="component" value="Unassembled WGS sequence"/>
</dbReference>
<keyword evidence="2 8" id="KW-0812">Transmembrane</keyword>
<dbReference type="InterPro" id="IPR011527">
    <property type="entry name" value="ABC1_TM_dom"/>
</dbReference>
<accession>A0A2S5VQZ8</accession>
<name>A0A2S5VQZ8_9MICO</name>
<dbReference type="InterPro" id="IPR017871">
    <property type="entry name" value="ABC_transporter-like_CS"/>
</dbReference>
<evidence type="ECO:0000256" key="7">
    <source>
        <dbReference type="SAM" id="MobiDB-lite"/>
    </source>
</evidence>
<evidence type="ECO:0000313" key="11">
    <source>
        <dbReference type="EMBL" id="PPF65697.1"/>
    </source>
</evidence>
<feature type="region of interest" description="Disordered" evidence="7">
    <location>
        <begin position="322"/>
        <end position="342"/>
    </location>
</feature>
<feature type="transmembrane region" description="Helical" evidence="8">
    <location>
        <begin position="55"/>
        <end position="77"/>
    </location>
</feature>
<dbReference type="InterPro" id="IPR027417">
    <property type="entry name" value="P-loop_NTPase"/>
</dbReference>
<dbReference type="Gene3D" id="1.20.1560.10">
    <property type="entry name" value="ABC transporter type 1, transmembrane domain"/>
    <property type="match status" value="1"/>
</dbReference>
<feature type="region of interest" description="Disordered" evidence="7">
    <location>
        <begin position="563"/>
        <end position="596"/>
    </location>
</feature>
<dbReference type="GO" id="GO:0042883">
    <property type="term" value="P:cysteine transport"/>
    <property type="evidence" value="ECO:0007669"/>
    <property type="project" value="InterPro"/>
</dbReference>
<dbReference type="EMBL" id="PSXY01000028">
    <property type="protein sequence ID" value="PPF65697.1"/>
    <property type="molecule type" value="Genomic_DNA"/>
</dbReference>
<dbReference type="PANTHER" id="PTHR24221">
    <property type="entry name" value="ATP-BINDING CASSETTE SUB-FAMILY B"/>
    <property type="match status" value="1"/>
</dbReference>
<evidence type="ECO:0000256" key="5">
    <source>
        <dbReference type="ARBA" id="ARBA00022989"/>
    </source>
</evidence>
<evidence type="ECO:0000313" key="12">
    <source>
        <dbReference type="Proteomes" id="UP000239241"/>
    </source>
</evidence>
<dbReference type="GO" id="GO:0016887">
    <property type="term" value="F:ATP hydrolysis activity"/>
    <property type="evidence" value="ECO:0007669"/>
    <property type="project" value="InterPro"/>
</dbReference>
<keyword evidence="6 8" id="KW-0472">Membrane</keyword>
<dbReference type="RefSeq" id="WP_104291053.1">
    <property type="nucleotide sequence ID" value="NZ_PSXY01000028.1"/>
</dbReference>
<protein>
    <submittedName>
        <fullName evidence="11">Thiol reductant ABC exporter subunit CydD</fullName>
    </submittedName>
</protein>
<dbReference type="SMART" id="SM00382">
    <property type="entry name" value="AAA"/>
    <property type="match status" value="1"/>
</dbReference>
<feature type="domain" description="ABC transporter" evidence="9">
    <location>
        <begin position="355"/>
        <end position="588"/>
    </location>
</feature>
<comment type="caution">
    <text evidence="11">The sequence shown here is derived from an EMBL/GenBank/DDBJ whole genome shotgun (WGS) entry which is preliminary data.</text>
</comment>
<dbReference type="Pfam" id="PF00664">
    <property type="entry name" value="ABC_membrane"/>
    <property type="match status" value="1"/>
</dbReference>
<dbReference type="NCBIfam" id="TIGR02857">
    <property type="entry name" value="CydD"/>
    <property type="match status" value="1"/>
</dbReference>
<evidence type="ECO:0000256" key="8">
    <source>
        <dbReference type="SAM" id="Phobius"/>
    </source>
</evidence>
<dbReference type="PROSITE" id="PS00211">
    <property type="entry name" value="ABC_TRANSPORTER_1"/>
    <property type="match status" value="1"/>
</dbReference>
<feature type="transmembrane region" description="Helical" evidence="8">
    <location>
        <begin position="161"/>
        <end position="180"/>
    </location>
</feature>
<dbReference type="PANTHER" id="PTHR24221:SF590">
    <property type="entry name" value="COMPONENT LINKED WITH THE ASSEMBLY OF CYTOCHROME' TRANSPORT TRANSMEMBRANE ATP-BINDING PROTEIN ABC TRANSPORTER CYDD-RELATED"/>
    <property type="match status" value="1"/>
</dbReference>
<gene>
    <name evidence="11" type="primary">cydD</name>
    <name evidence="11" type="ORF">C5E16_13325</name>
</gene>
<dbReference type="Pfam" id="PF00005">
    <property type="entry name" value="ABC_tran"/>
    <property type="match status" value="1"/>
</dbReference>
<dbReference type="Gene3D" id="3.40.50.300">
    <property type="entry name" value="P-loop containing nucleotide triphosphate hydrolases"/>
    <property type="match status" value="1"/>
</dbReference>
<dbReference type="GO" id="GO:0005886">
    <property type="term" value="C:plasma membrane"/>
    <property type="evidence" value="ECO:0007669"/>
    <property type="project" value="UniProtKB-SubCell"/>
</dbReference>
<dbReference type="InterPro" id="IPR003439">
    <property type="entry name" value="ABC_transporter-like_ATP-bd"/>
</dbReference>
<feature type="domain" description="ABC transmembrane type-1" evidence="10">
    <location>
        <begin position="20"/>
        <end position="302"/>
    </location>
</feature>
<dbReference type="InterPro" id="IPR003593">
    <property type="entry name" value="AAA+_ATPase"/>
</dbReference>
<keyword evidence="3" id="KW-0547">Nucleotide-binding</keyword>
<proteinExistence type="predicted"/>
<dbReference type="InterPro" id="IPR039421">
    <property type="entry name" value="Type_1_exporter"/>
</dbReference>
<evidence type="ECO:0000256" key="6">
    <source>
        <dbReference type="ARBA" id="ARBA00023136"/>
    </source>
</evidence>
<keyword evidence="4" id="KW-0067">ATP-binding</keyword>
<dbReference type="AlphaFoldDB" id="A0A2S5VQZ8"/>
<evidence type="ECO:0000259" key="10">
    <source>
        <dbReference type="PROSITE" id="PS50929"/>
    </source>
</evidence>
<dbReference type="CDD" id="cd18584">
    <property type="entry name" value="ABC_6TM_AarD_CydD"/>
    <property type="match status" value="1"/>
</dbReference>
<evidence type="ECO:0000256" key="3">
    <source>
        <dbReference type="ARBA" id="ARBA00022741"/>
    </source>
</evidence>
<sequence>MKPLDPRLLRYSAAARTMLAVGALVGVVQTLALVAFCWSLTQLVVRAVDGAAADALGPVLAMAVASAFVRGAAAWLLDVVGARGAAQVTAELRRRALRAIADLGPAWTASRSRARLTAVVGPGLAALEPYFSRYVPQLLLTALATPIVVAVLLVQDPVTGVTVIATLPVIPVFMVLVGWATQEVQRRQWARLTELASGFLDVVDGLSTLLVFGRARRQTARIRRVTEEYRVETMRVLRISFLSGFVLELAASLSVALVAVSVGVRLIGGTLDLEVGLFVLLLAPEAFLPLRQVGAQFHAAAEGVAASDDLLGILDEERTGRGSAAVRAPGDEARDGALDGGMGGGSAGTSVGDVLVVRDLAVSPGDRPVLAGVSARFPRGRVTALTGPSGAGKTSLVQALLGQLPATGAIGWVGGDGAAGSGLRPLHPSEIAWAGQRPGLMAGTVRESVALGVADADDALVRRALALAAADGIDPDLRLGVGGQGLSGGQAQRVAVARAVHRALALDCPLVLLDEPSSALDAAAEARLAVGIRALADQGRAVVVVSHRAALVRAADAELRLGAAPEDAPTGPAAPGRRGATRMPGDPGDSVDAADLGAVRIAPEPAWRAQVAP</sequence>
<dbReference type="InterPro" id="IPR014216">
    <property type="entry name" value="ABC_transptr_CydD"/>
</dbReference>
<keyword evidence="5 8" id="KW-1133">Transmembrane helix</keyword>
<evidence type="ECO:0000256" key="4">
    <source>
        <dbReference type="ARBA" id="ARBA00022840"/>
    </source>
</evidence>
<dbReference type="SUPFAM" id="SSF52540">
    <property type="entry name" value="P-loop containing nucleoside triphosphate hydrolases"/>
    <property type="match status" value="1"/>
</dbReference>
<dbReference type="PROSITE" id="PS50893">
    <property type="entry name" value="ABC_TRANSPORTER_2"/>
    <property type="match status" value="1"/>
</dbReference>
<dbReference type="InterPro" id="IPR036640">
    <property type="entry name" value="ABC1_TM_sf"/>
</dbReference>
<feature type="transmembrane region" description="Helical" evidence="8">
    <location>
        <begin position="20"/>
        <end position="43"/>
    </location>
</feature>
<feature type="transmembrane region" description="Helical" evidence="8">
    <location>
        <begin position="236"/>
        <end position="260"/>
    </location>
</feature>
<dbReference type="PROSITE" id="PS50929">
    <property type="entry name" value="ABC_TM1F"/>
    <property type="match status" value="1"/>
</dbReference>
<dbReference type="SUPFAM" id="SSF90123">
    <property type="entry name" value="ABC transporter transmembrane region"/>
    <property type="match status" value="1"/>
</dbReference>
<evidence type="ECO:0000259" key="9">
    <source>
        <dbReference type="PROSITE" id="PS50893"/>
    </source>
</evidence>
<reference evidence="11 12" key="1">
    <citation type="submission" date="2018-02" db="EMBL/GenBank/DDBJ databases">
        <title>Bacteriophage NCPPB3778 and a type I-E CRISPR drive the evolution of the US Biological Select Agent, Rathayibacter toxicus.</title>
        <authorList>
            <person name="Davis E.W.II."/>
            <person name="Tabima J.F."/>
            <person name="Weisberg A.J."/>
            <person name="Lopes L.D."/>
            <person name="Wiseman M.S."/>
            <person name="Wiseman M.S."/>
            <person name="Pupko T."/>
            <person name="Belcher M.S."/>
            <person name="Sechler A.J."/>
            <person name="Tancos M.A."/>
            <person name="Schroeder B.K."/>
            <person name="Murray T.D."/>
            <person name="Luster D.G."/>
            <person name="Schneider W.L."/>
            <person name="Rogers E."/>
            <person name="Andreote F.D."/>
            <person name="Grunwald N.J."/>
            <person name="Putnam M.L."/>
            <person name="Chang J.H."/>
        </authorList>
    </citation>
    <scope>NUCLEOTIDE SEQUENCE [LARGE SCALE GENOMIC DNA]</scope>
    <source>
        <strain evidence="11 12">AY1B3</strain>
    </source>
</reference>
<dbReference type="GO" id="GO:0005524">
    <property type="term" value="F:ATP binding"/>
    <property type="evidence" value="ECO:0007669"/>
    <property type="project" value="UniProtKB-KW"/>
</dbReference>
<dbReference type="GO" id="GO:0140359">
    <property type="term" value="F:ABC-type transporter activity"/>
    <property type="evidence" value="ECO:0007669"/>
    <property type="project" value="InterPro"/>
</dbReference>
<evidence type="ECO:0000256" key="2">
    <source>
        <dbReference type="ARBA" id="ARBA00022692"/>
    </source>
</evidence>